<feature type="binding site" evidence="6">
    <location>
        <begin position="63"/>
        <end position="67"/>
    </location>
    <ligand>
        <name>GTP</name>
        <dbReference type="ChEBI" id="CHEBI:37565"/>
    </ligand>
</feature>
<evidence type="ECO:0000256" key="6">
    <source>
        <dbReference type="HAMAP-Rule" id="MF_00367"/>
    </source>
</evidence>
<evidence type="ECO:0000256" key="8">
    <source>
        <dbReference type="RuleBase" id="RU003761"/>
    </source>
</evidence>
<dbReference type="GO" id="GO:0000028">
    <property type="term" value="P:ribosomal small subunit assembly"/>
    <property type="evidence" value="ECO:0007669"/>
    <property type="project" value="TreeGrafter"/>
</dbReference>
<comment type="subunit">
    <text evidence="6">Monomer.</text>
</comment>
<accession>A0A084F1H0</accession>
<dbReference type="InterPro" id="IPR005662">
    <property type="entry name" value="GTPase_Era-like"/>
</dbReference>
<dbReference type="Pfam" id="PF01926">
    <property type="entry name" value="MMR_HSR1"/>
    <property type="match status" value="1"/>
</dbReference>
<dbReference type="NCBIfam" id="TIGR00436">
    <property type="entry name" value="era"/>
    <property type="match status" value="1"/>
</dbReference>
<dbReference type="Gene3D" id="3.30.300.20">
    <property type="match status" value="1"/>
</dbReference>
<dbReference type="Proteomes" id="UP000028537">
    <property type="component" value="Unassembled WGS sequence"/>
</dbReference>
<dbReference type="InterPro" id="IPR030388">
    <property type="entry name" value="G_ERA_dom"/>
</dbReference>
<feature type="domain" description="Era-type G" evidence="10">
    <location>
        <begin position="8"/>
        <end position="177"/>
    </location>
</feature>
<keyword evidence="4 6" id="KW-0694">RNA-binding</keyword>
<dbReference type="RefSeq" id="WP_038101879.1">
    <property type="nucleotide sequence ID" value="NZ_JFDP01000017.1"/>
</dbReference>
<comment type="caution">
    <text evidence="11">The sequence shown here is derived from an EMBL/GenBank/DDBJ whole genome shotgun (WGS) entry which is preliminary data.</text>
</comment>
<dbReference type="GO" id="GO:0070181">
    <property type="term" value="F:small ribosomal subunit rRNA binding"/>
    <property type="evidence" value="ECO:0007669"/>
    <property type="project" value="UniProtKB-UniRule"/>
</dbReference>
<dbReference type="Pfam" id="PF07650">
    <property type="entry name" value="KH_2"/>
    <property type="match status" value="1"/>
</dbReference>
<feature type="region of interest" description="G3" evidence="7">
    <location>
        <begin position="63"/>
        <end position="66"/>
    </location>
</feature>
<dbReference type="PROSITE" id="PS51713">
    <property type="entry name" value="G_ERA"/>
    <property type="match status" value="1"/>
</dbReference>
<dbReference type="NCBIfam" id="TIGR00231">
    <property type="entry name" value="small_GTP"/>
    <property type="match status" value="1"/>
</dbReference>
<dbReference type="GO" id="GO:0043024">
    <property type="term" value="F:ribosomal small subunit binding"/>
    <property type="evidence" value="ECO:0007669"/>
    <property type="project" value="TreeGrafter"/>
</dbReference>
<feature type="region of interest" description="G1" evidence="7">
    <location>
        <begin position="16"/>
        <end position="23"/>
    </location>
</feature>
<evidence type="ECO:0000256" key="3">
    <source>
        <dbReference type="ARBA" id="ARBA00022741"/>
    </source>
</evidence>
<keyword evidence="5 6" id="KW-0342">GTP-binding</keyword>
<dbReference type="PANTHER" id="PTHR42698:SF1">
    <property type="entry name" value="GTPASE ERA, MITOCHONDRIAL"/>
    <property type="match status" value="1"/>
</dbReference>
<feature type="binding site" evidence="6">
    <location>
        <begin position="126"/>
        <end position="129"/>
    </location>
    <ligand>
        <name>GTP</name>
        <dbReference type="ChEBI" id="CHEBI:37565"/>
    </ligand>
</feature>
<dbReference type="GO" id="GO:0005886">
    <property type="term" value="C:plasma membrane"/>
    <property type="evidence" value="ECO:0007669"/>
    <property type="project" value="UniProtKB-SubCell"/>
</dbReference>
<dbReference type="InterPro" id="IPR027417">
    <property type="entry name" value="P-loop_NTPase"/>
</dbReference>
<keyword evidence="6" id="KW-1003">Cell membrane</keyword>
<dbReference type="CDD" id="cd04163">
    <property type="entry name" value="Era"/>
    <property type="match status" value="1"/>
</dbReference>
<evidence type="ECO:0000256" key="5">
    <source>
        <dbReference type="ARBA" id="ARBA00023134"/>
    </source>
</evidence>
<comment type="subcellular location">
    <subcellularLocation>
        <location evidence="6">Cytoplasm</location>
    </subcellularLocation>
    <subcellularLocation>
        <location evidence="6">Cell membrane</location>
        <topology evidence="6">Peripheral membrane protein</topology>
    </subcellularLocation>
</comment>
<dbReference type="PROSITE" id="PS50823">
    <property type="entry name" value="KH_TYPE_2"/>
    <property type="match status" value="1"/>
</dbReference>
<dbReference type="InterPro" id="IPR006073">
    <property type="entry name" value="GTP-bd"/>
</dbReference>
<dbReference type="GO" id="GO:0003924">
    <property type="term" value="F:GTPase activity"/>
    <property type="evidence" value="ECO:0007669"/>
    <property type="project" value="UniProtKB-UniRule"/>
</dbReference>
<dbReference type="AlphaFoldDB" id="A0A084F1H0"/>
<evidence type="ECO:0000256" key="4">
    <source>
        <dbReference type="ARBA" id="ARBA00022884"/>
    </source>
</evidence>
<keyword evidence="6" id="KW-0690">Ribosome biogenesis</keyword>
<protein>
    <recommendedName>
        <fullName evidence="2 6">GTPase Era</fullName>
    </recommendedName>
</protein>
<dbReference type="EMBL" id="JFDP01000017">
    <property type="protein sequence ID" value="KEZ24062.1"/>
    <property type="molecule type" value="Genomic_DNA"/>
</dbReference>
<dbReference type="eggNOG" id="COG1159">
    <property type="taxonomic scope" value="Bacteria"/>
</dbReference>
<dbReference type="NCBIfam" id="NF000908">
    <property type="entry name" value="PRK00089.1"/>
    <property type="match status" value="1"/>
</dbReference>
<sequence length="304" mass="34698">METIVNKKYGIVAIVGKPNVGKSSLINAISKSKVSIVSAKPQTTRNAIKELYEDDDSVIIFTDTPGYHNEANKLDIFLNHEVEVSYKEANLVLLLTSMDKPLSEDDYKIIDHIKENKKEKIILVVSKAETAKTQELIDQRVASLKQHLDFLDVIQISSTHNINIDKLLNTIKQYLKSDVVTDYFRSKADKTDKFWVQELIREQCLELLKYEVPHGIGIEINESKYDSATNHWLINATIIIEKDSHKPIVIGKDGQVIKQIGMNTRKQLLATYDCDITLKLFVKVEKNWRDNNTIVKGLGYKINQ</sequence>
<keyword evidence="3 6" id="KW-0547">Nucleotide-binding</keyword>
<dbReference type="OrthoDB" id="9805918at2"/>
<keyword evidence="6" id="KW-0472">Membrane</keyword>
<feature type="domain" description="KH type-2" evidence="9">
    <location>
        <begin position="234"/>
        <end position="286"/>
    </location>
</feature>
<dbReference type="SUPFAM" id="SSF52540">
    <property type="entry name" value="P-loop containing nucleoside triphosphate hydrolases"/>
    <property type="match status" value="1"/>
</dbReference>
<dbReference type="GO" id="GO:0005525">
    <property type="term" value="F:GTP binding"/>
    <property type="evidence" value="ECO:0007669"/>
    <property type="project" value="UniProtKB-UniRule"/>
</dbReference>
<feature type="region of interest" description="G2" evidence="7">
    <location>
        <begin position="42"/>
        <end position="46"/>
    </location>
</feature>
<dbReference type="InterPro" id="IPR004044">
    <property type="entry name" value="KH_dom_type_2"/>
</dbReference>
<evidence type="ECO:0000259" key="9">
    <source>
        <dbReference type="PROSITE" id="PS50823"/>
    </source>
</evidence>
<dbReference type="InterPro" id="IPR015946">
    <property type="entry name" value="KH_dom-like_a/b"/>
</dbReference>
<organism evidence="11 12">
    <name type="scientific">Ureaplasma diversum NCTC 246</name>
    <dbReference type="NCBI Taxonomy" id="1188241"/>
    <lineage>
        <taxon>Bacteria</taxon>
        <taxon>Bacillati</taxon>
        <taxon>Mycoplasmatota</taxon>
        <taxon>Mycoplasmoidales</taxon>
        <taxon>Mycoplasmoidaceae</taxon>
        <taxon>Ureaplasma</taxon>
    </lineage>
</organism>
<evidence type="ECO:0000313" key="11">
    <source>
        <dbReference type="EMBL" id="KEZ24062.1"/>
    </source>
</evidence>
<evidence type="ECO:0000256" key="7">
    <source>
        <dbReference type="PROSITE-ProRule" id="PRU01050"/>
    </source>
</evidence>
<dbReference type="InterPro" id="IPR009019">
    <property type="entry name" value="KH_sf_prok-type"/>
</dbReference>
<dbReference type="CDD" id="cd22534">
    <property type="entry name" value="KH-II_Era"/>
    <property type="match status" value="1"/>
</dbReference>
<dbReference type="SUPFAM" id="SSF54814">
    <property type="entry name" value="Prokaryotic type KH domain (KH-domain type II)"/>
    <property type="match status" value="1"/>
</dbReference>
<feature type="region of interest" description="G5" evidence="7">
    <location>
        <begin position="156"/>
        <end position="158"/>
    </location>
</feature>
<keyword evidence="6" id="KW-0699">rRNA-binding</keyword>
<keyword evidence="12" id="KW-1185">Reference proteome</keyword>
<evidence type="ECO:0000256" key="2">
    <source>
        <dbReference type="ARBA" id="ARBA00020484"/>
    </source>
</evidence>
<dbReference type="Gene3D" id="3.40.50.300">
    <property type="entry name" value="P-loop containing nucleotide triphosphate hydrolases"/>
    <property type="match status" value="1"/>
</dbReference>
<comment type="similarity">
    <text evidence="1 6 7 8">Belongs to the TRAFAC class TrmE-Era-EngA-EngB-Septin-like GTPase superfamily. Era GTPase family.</text>
</comment>
<proteinExistence type="inferred from homology"/>
<name>A0A084F1H0_9BACT</name>
<evidence type="ECO:0000259" key="10">
    <source>
        <dbReference type="PROSITE" id="PS51713"/>
    </source>
</evidence>
<dbReference type="InterPro" id="IPR005225">
    <property type="entry name" value="Small_GTP-bd"/>
</dbReference>
<feature type="region of interest" description="G4" evidence="7">
    <location>
        <begin position="126"/>
        <end position="129"/>
    </location>
</feature>
<comment type="function">
    <text evidence="6">An essential GTPase that binds both GDP and GTP, with rapid nucleotide exchange. Plays a role in 16S rRNA processing and 30S ribosomal subunit biogenesis and possibly also in cell cycle regulation and energy metabolism.</text>
</comment>
<dbReference type="GO" id="GO:0005829">
    <property type="term" value="C:cytosol"/>
    <property type="evidence" value="ECO:0007669"/>
    <property type="project" value="TreeGrafter"/>
</dbReference>
<evidence type="ECO:0000256" key="1">
    <source>
        <dbReference type="ARBA" id="ARBA00007921"/>
    </source>
</evidence>
<gene>
    <name evidence="6 11" type="primary">era</name>
    <name evidence="11" type="ORF">UDIV_1240</name>
</gene>
<evidence type="ECO:0000313" key="12">
    <source>
        <dbReference type="Proteomes" id="UP000028537"/>
    </source>
</evidence>
<keyword evidence="6" id="KW-0963">Cytoplasm</keyword>
<dbReference type="HAMAP" id="MF_00367">
    <property type="entry name" value="GTPase_Era"/>
    <property type="match status" value="1"/>
</dbReference>
<reference evidence="11 12" key="1">
    <citation type="submission" date="2014-02" db="EMBL/GenBank/DDBJ databases">
        <title>Genome sequence of Ureaplasma diversum strain 246.</title>
        <authorList>
            <person name="Sirand-Pugnet P."/>
            <person name="Breton M."/>
            <person name="Dordet-Frisoni E."/>
            <person name="Baranowski E."/>
            <person name="Barre A."/>
            <person name="Couture C."/>
            <person name="Dupuy V."/>
            <person name="Gaurivaud P."/>
            <person name="Jacob D."/>
            <person name="Lemaitre C."/>
            <person name="Manso-Silvan L."/>
            <person name="Nikolski M."/>
            <person name="Nouvel L.-X."/>
            <person name="Poumarat F."/>
            <person name="Tardy F."/>
            <person name="Thebault P."/>
            <person name="Theil S."/>
            <person name="Citti C."/>
            <person name="Thiaucourt F."/>
            <person name="Blanchard A."/>
        </authorList>
    </citation>
    <scope>NUCLEOTIDE SEQUENCE [LARGE SCALE GENOMIC DNA]</scope>
    <source>
        <strain evidence="11 12">NCTC 246</strain>
    </source>
</reference>
<dbReference type="PANTHER" id="PTHR42698">
    <property type="entry name" value="GTPASE ERA"/>
    <property type="match status" value="1"/>
</dbReference>
<feature type="binding site" evidence="6">
    <location>
        <begin position="16"/>
        <end position="23"/>
    </location>
    <ligand>
        <name>GTP</name>
        <dbReference type="ChEBI" id="CHEBI:37565"/>
    </ligand>
</feature>